<evidence type="ECO:0000256" key="18">
    <source>
        <dbReference type="ARBA" id="ARBA00048738"/>
    </source>
</evidence>
<evidence type="ECO:0000256" key="23">
    <source>
        <dbReference type="ARBA" id="ARBA00081652"/>
    </source>
</evidence>
<gene>
    <name evidence="28" type="ORF">DGYR_LOCUS10518</name>
</gene>
<feature type="domain" description="Thiamine pyrophosphate enzyme central" evidence="25">
    <location>
        <begin position="194"/>
        <end position="322"/>
    </location>
</feature>
<dbReference type="SUPFAM" id="SSF52518">
    <property type="entry name" value="Thiamin diphosphate-binding fold (THDP-binding)"/>
    <property type="match status" value="2"/>
</dbReference>
<evidence type="ECO:0000256" key="14">
    <source>
        <dbReference type="ARBA" id="ARBA00023239"/>
    </source>
</evidence>
<comment type="catalytic activity">
    <reaction evidence="20">
        <text>2-hydroxyphytanoyl-CoA = 2,6,10,14-tetramethylpentadecanal + formyl-CoA</text>
        <dbReference type="Rhea" id="RHEA:25355"/>
        <dbReference type="ChEBI" id="CHEBI:49189"/>
        <dbReference type="ChEBI" id="CHEBI:57334"/>
        <dbReference type="ChEBI" id="CHEBI:57376"/>
    </reaction>
    <physiologicalReaction direction="left-to-right" evidence="20">
        <dbReference type="Rhea" id="RHEA:25356"/>
    </physiologicalReaction>
</comment>
<dbReference type="EMBL" id="CAJFCJ010000018">
    <property type="protein sequence ID" value="CAD5122753.1"/>
    <property type="molecule type" value="Genomic_DNA"/>
</dbReference>
<comment type="subcellular location">
    <subcellularLocation>
        <location evidence="3">Peroxisome</location>
    </subcellularLocation>
</comment>
<keyword evidence="11 24" id="KW-0786">Thiamine pyrophosphate</keyword>
<dbReference type="InterPro" id="IPR011766">
    <property type="entry name" value="TPP_enzyme_TPP-bd"/>
</dbReference>
<evidence type="ECO:0000256" key="21">
    <source>
        <dbReference type="ARBA" id="ARBA00069582"/>
    </source>
</evidence>
<keyword evidence="7" id="KW-0597">Phosphoprotein</keyword>
<evidence type="ECO:0000256" key="6">
    <source>
        <dbReference type="ARBA" id="ARBA00011881"/>
    </source>
</evidence>
<evidence type="ECO:0000313" key="29">
    <source>
        <dbReference type="Proteomes" id="UP000549394"/>
    </source>
</evidence>
<comment type="catalytic activity">
    <reaction evidence="16">
        <text>an (R)-2-hydroxy-long-chain-fatty acyl-CoA = a long-chain fatty aldehyde + formyl-CoA</text>
        <dbReference type="Rhea" id="RHEA:67444"/>
        <dbReference type="ChEBI" id="CHEBI:17176"/>
        <dbReference type="ChEBI" id="CHEBI:57376"/>
        <dbReference type="ChEBI" id="CHEBI:170012"/>
        <dbReference type="EC" id="4.1.2.63"/>
    </reaction>
    <physiologicalReaction direction="left-to-right" evidence="16">
        <dbReference type="Rhea" id="RHEA:67445"/>
    </physiologicalReaction>
</comment>
<evidence type="ECO:0000256" key="8">
    <source>
        <dbReference type="ARBA" id="ARBA00022723"/>
    </source>
</evidence>
<dbReference type="InterPro" id="IPR029061">
    <property type="entry name" value="THDP-binding"/>
</dbReference>
<dbReference type="PANTHER" id="PTHR43710">
    <property type="entry name" value="2-HYDROXYACYL-COA LYASE"/>
    <property type="match status" value="1"/>
</dbReference>
<evidence type="ECO:0000256" key="15">
    <source>
        <dbReference type="ARBA" id="ARBA00044451"/>
    </source>
</evidence>
<evidence type="ECO:0000256" key="11">
    <source>
        <dbReference type="ARBA" id="ARBA00023052"/>
    </source>
</evidence>
<evidence type="ECO:0000256" key="10">
    <source>
        <dbReference type="ARBA" id="ARBA00022842"/>
    </source>
</evidence>
<dbReference type="CDD" id="cd07035">
    <property type="entry name" value="TPP_PYR_POX_like"/>
    <property type="match status" value="1"/>
</dbReference>
<dbReference type="GO" id="GO:0000287">
    <property type="term" value="F:magnesium ion binding"/>
    <property type="evidence" value="ECO:0007669"/>
    <property type="project" value="InterPro"/>
</dbReference>
<dbReference type="EC" id="4.1.2.63" evidence="17"/>
<dbReference type="InterPro" id="IPR029035">
    <property type="entry name" value="DHS-like_NAD/FAD-binding_dom"/>
</dbReference>
<name>A0A7I8W4D9_9ANNE</name>
<dbReference type="Pfam" id="PF02776">
    <property type="entry name" value="TPP_enzyme_N"/>
    <property type="match status" value="1"/>
</dbReference>
<dbReference type="CDD" id="cd02004">
    <property type="entry name" value="TPP_BZL_OCoD_HPCL"/>
    <property type="match status" value="1"/>
</dbReference>
<dbReference type="GO" id="GO:0001561">
    <property type="term" value="P:fatty acid alpha-oxidation"/>
    <property type="evidence" value="ECO:0007669"/>
    <property type="project" value="UniProtKB-ARBA"/>
</dbReference>
<dbReference type="Pfam" id="PF00205">
    <property type="entry name" value="TPP_enzyme_M"/>
    <property type="match status" value="1"/>
</dbReference>
<dbReference type="NCBIfam" id="NF006721">
    <property type="entry name" value="PRK09259.1"/>
    <property type="match status" value="1"/>
</dbReference>
<evidence type="ECO:0000259" key="25">
    <source>
        <dbReference type="Pfam" id="PF00205"/>
    </source>
</evidence>
<dbReference type="GO" id="GO:0005777">
    <property type="term" value="C:peroxisome"/>
    <property type="evidence" value="ECO:0007669"/>
    <property type="project" value="UniProtKB-SubCell"/>
</dbReference>
<evidence type="ECO:0000256" key="7">
    <source>
        <dbReference type="ARBA" id="ARBA00022553"/>
    </source>
</evidence>
<dbReference type="InterPro" id="IPR012001">
    <property type="entry name" value="Thiamin_PyroP_enz_TPP-bd_dom"/>
</dbReference>
<feature type="domain" description="Thiamine pyrophosphate enzyme N-terminal TPP-binding" evidence="27">
    <location>
        <begin position="10"/>
        <end position="117"/>
    </location>
</feature>
<keyword evidence="8" id="KW-0479">Metal-binding</keyword>
<dbReference type="FunFam" id="3.40.50.970:FF:000038">
    <property type="entry name" value="2-hydroxyacyl-CoA lyase 1 isoform X1"/>
    <property type="match status" value="1"/>
</dbReference>
<dbReference type="AlphaFoldDB" id="A0A7I8W4D9"/>
<evidence type="ECO:0000256" key="1">
    <source>
        <dbReference type="ARBA" id="ARBA00001946"/>
    </source>
</evidence>
<protein>
    <recommendedName>
        <fullName evidence="21">2-hydroxyacyl-CoA lyase 1</fullName>
        <ecNumber evidence="17">4.1.2.63</ecNumber>
    </recommendedName>
    <alternativeName>
        <fullName evidence="22">2-hydroxyphytanoyl-CoA lyase</fullName>
    </alternativeName>
    <alternativeName>
        <fullName evidence="23">Phytanoyl-CoA 2-hydroxylase 2</fullName>
    </alternativeName>
</protein>
<evidence type="ECO:0000256" key="2">
    <source>
        <dbReference type="ARBA" id="ARBA00001964"/>
    </source>
</evidence>
<evidence type="ECO:0000256" key="3">
    <source>
        <dbReference type="ARBA" id="ARBA00004275"/>
    </source>
</evidence>
<evidence type="ECO:0000256" key="5">
    <source>
        <dbReference type="ARBA" id="ARBA00007812"/>
    </source>
</evidence>
<evidence type="ECO:0000256" key="20">
    <source>
        <dbReference type="ARBA" id="ARBA00051426"/>
    </source>
</evidence>
<dbReference type="GO" id="GO:0106359">
    <property type="term" value="F:2-hydroxyacyl-CoA lyase activity"/>
    <property type="evidence" value="ECO:0007669"/>
    <property type="project" value="UniProtKB-EC"/>
</dbReference>
<keyword evidence="13" id="KW-0576">Peroxisome</keyword>
<evidence type="ECO:0000256" key="16">
    <source>
        <dbReference type="ARBA" id="ARBA00044454"/>
    </source>
</evidence>
<comment type="subunit">
    <text evidence="6">Homotetramer.</text>
</comment>
<evidence type="ECO:0000256" key="13">
    <source>
        <dbReference type="ARBA" id="ARBA00023140"/>
    </source>
</evidence>
<sequence length="591" mass="64953">MDSDVSSLTIIAKALKAQGVEYMFGIVGVPVIELANAAQIEGIKYVGMRNEQAAAYAAQAIGYITGRPAVCLTVSGPGVLHVLGGMANANENAWPLIVIGGSSEAHQEGMGGFQEYPQTSICKEFAKFSARPPSVEKIPFFVEKAVRYSIYGRPGSVYLDFPGDMLKENISSSIIQYPERVPDPPRPLAPLSSIDATLELLRNAQRPLVIVGKGAAYCRAEHEVRQLINSLNIPFLPTPMGKGVVPDDHPLCVAPARSRALQKADVVLLLGARLNWILHFGLPPRFDKDVKIIQVDICPEELNNNVRSAVSVHGDLKVFVNQVSNKDLLCLFSNPFIYQQLNTRISEKDATSSYPKINDWWEMLKNKCEDNKLTTQQLISKETIPINYYTAFHELTKVIPRDAFIISEGSNTMDIGRTMMNNYLARHRLDAGTFGTMGVGLGFAIACALWAKDNAPEKKIVCVEGDSAFGFSGMELETVCRYDLPITFVVLNNNGIFMGIDEQMYSASQGTEKSLSLPALALKPNARYEKVIEAFGGKGFFITKPSEIEPTMSQCLKSNQPCLINIMIDPVSGKKVQEFAWLTTEKSEAKL</sequence>
<dbReference type="InterPro" id="IPR012000">
    <property type="entry name" value="Thiamin_PyroP_enz_cen_dom"/>
</dbReference>
<comment type="similarity">
    <text evidence="5 24">Belongs to the TPP enzyme family.</text>
</comment>
<keyword evidence="29" id="KW-1185">Reference proteome</keyword>
<dbReference type="FunFam" id="3.40.50.970:FF:000027">
    <property type="entry name" value="2-hydroxyacyl-CoA lyase 1"/>
    <property type="match status" value="1"/>
</dbReference>
<evidence type="ECO:0000256" key="9">
    <source>
        <dbReference type="ARBA" id="ARBA00022832"/>
    </source>
</evidence>
<feature type="domain" description="Thiamine pyrophosphate enzyme TPP-binding" evidence="26">
    <location>
        <begin position="412"/>
        <end position="566"/>
    </location>
</feature>
<dbReference type="GO" id="GO:0030976">
    <property type="term" value="F:thiamine pyrophosphate binding"/>
    <property type="evidence" value="ECO:0007669"/>
    <property type="project" value="InterPro"/>
</dbReference>
<dbReference type="PANTHER" id="PTHR43710:SF2">
    <property type="entry name" value="2-HYDROXYACYL-COA LYASE 1"/>
    <property type="match status" value="1"/>
</dbReference>
<dbReference type="Gene3D" id="3.40.50.970">
    <property type="match status" value="2"/>
</dbReference>
<evidence type="ECO:0000256" key="19">
    <source>
        <dbReference type="ARBA" id="ARBA00050321"/>
    </source>
</evidence>
<dbReference type="OrthoDB" id="10006023at2759"/>
<keyword evidence="9" id="KW-0276">Fatty acid metabolism</keyword>
<evidence type="ECO:0000256" key="4">
    <source>
        <dbReference type="ARBA" id="ARBA00004872"/>
    </source>
</evidence>
<dbReference type="Proteomes" id="UP000549394">
    <property type="component" value="Unassembled WGS sequence"/>
</dbReference>
<comment type="catalytic activity">
    <reaction evidence="18">
        <text>2-hydroxyoctadecanoyl-CoA = heptadecanal + formyl-CoA</text>
        <dbReference type="Rhea" id="RHEA:55196"/>
        <dbReference type="ChEBI" id="CHEBI:57376"/>
        <dbReference type="ChEBI" id="CHEBI:74116"/>
        <dbReference type="ChEBI" id="CHEBI:138631"/>
    </reaction>
    <physiologicalReaction direction="left-to-right" evidence="18">
        <dbReference type="Rhea" id="RHEA:55197"/>
    </physiologicalReaction>
</comment>
<dbReference type="Pfam" id="PF02775">
    <property type="entry name" value="TPP_enzyme_C"/>
    <property type="match status" value="1"/>
</dbReference>
<evidence type="ECO:0000259" key="26">
    <source>
        <dbReference type="Pfam" id="PF02775"/>
    </source>
</evidence>
<reference evidence="28 29" key="1">
    <citation type="submission" date="2020-08" db="EMBL/GenBank/DDBJ databases">
        <authorList>
            <person name="Hejnol A."/>
        </authorList>
    </citation>
    <scope>NUCLEOTIDE SEQUENCE [LARGE SCALE GENOMIC DNA]</scope>
</reference>
<comment type="catalytic activity">
    <reaction evidence="15">
        <text>a 2-hydroxy-3-methyl fatty acyl-CoA = a 2-methyl-branched fatty aldehyde + formyl-CoA</text>
        <dbReference type="Rhea" id="RHEA:25375"/>
        <dbReference type="ChEBI" id="CHEBI:49188"/>
        <dbReference type="ChEBI" id="CHEBI:57376"/>
        <dbReference type="ChEBI" id="CHEBI:58783"/>
        <dbReference type="EC" id="4.1.2.63"/>
    </reaction>
    <physiologicalReaction direction="left-to-right" evidence="15">
        <dbReference type="Rhea" id="RHEA:25376"/>
    </physiologicalReaction>
</comment>
<dbReference type="Gene3D" id="3.40.50.1220">
    <property type="entry name" value="TPP-binding domain"/>
    <property type="match status" value="1"/>
</dbReference>
<evidence type="ECO:0000313" key="28">
    <source>
        <dbReference type="EMBL" id="CAD5122753.1"/>
    </source>
</evidence>
<evidence type="ECO:0000256" key="17">
    <source>
        <dbReference type="ARBA" id="ARBA00044518"/>
    </source>
</evidence>
<comment type="pathway">
    <text evidence="4">Lipid metabolism; fatty acid metabolism.</text>
</comment>
<keyword evidence="14" id="KW-0456">Lyase</keyword>
<evidence type="ECO:0000256" key="24">
    <source>
        <dbReference type="RuleBase" id="RU362132"/>
    </source>
</evidence>
<accession>A0A7I8W4D9</accession>
<keyword evidence="12" id="KW-0443">Lipid metabolism</keyword>
<organism evidence="28 29">
    <name type="scientific">Dimorphilus gyrociliatus</name>
    <dbReference type="NCBI Taxonomy" id="2664684"/>
    <lineage>
        <taxon>Eukaryota</taxon>
        <taxon>Metazoa</taxon>
        <taxon>Spiralia</taxon>
        <taxon>Lophotrochozoa</taxon>
        <taxon>Annelida</taxon>
        <taxon>Polychaeta</taxon>
        <taxon>Polychaeta incertae sedis</taxon>
        <taxon>Dinophilidae</taxon>
        <taxon>Dimorphilus</taxon>
    </lineage>
</organism>
<dbReference type="SUPFAM" id="SSF52467">
    <property type="entry name" value="DHS-like NAD/FAD-binding domain"/>
    <property type="match status" value="1"/>
</dbReference>
<evidence type="ECO:0000256" key="22">
    <source>
        <dbReference type="ARBA" id="ARBA00075677"/>
    </source>
</evidence>
<comment type="catalytic activity">
    <reaction evidence="19">
        <text>2-hydroxy-3-methylhexadecanoyl-CoA = 2-methylpentadecanal + formyl-CoA</text>
        <dbReference type="Rhea" id="RHEA:25379"/>
        <dbReference type="ChEBI" id="CHEBI:49190"/>
        <dbReference type="ChEBI" id="CHEBI:57376"/>
        <dbReference type="ChEBI" id="CHEBI:58784"/>
    </reaction>
    <physiologicalReaction direction="left-to-right" evidence="19">
        <dbReference type="Rhea" id="RHEA:25380"/>
    </physiologicalReaction>
</comment>
<keyword evidence="10" id="KW-0460">Magnesium</keyword>
<comment type="cofactor">
    <cofactor evidence="2">
        <name>thiamine diphosphate</name>
        <dbReference type="ChEBI" id="CHEBI:58937"/>
    </cofactor>
</comment>
<evidence type="ECO:0000259" key="27">
    <source>
        <dbReference type="Pfam" id="PF02776"/>
    </source>
</evidence>
<comment type="cofactor">
    <cofactor evidence="1">
        <name>Mg(2+)</name>
        <dbReference type="ChEBI" id="CHEBI:18420"/>
    </cofactor>
</comment>
<evidence type="ECO:0000256" key="12">
    <source>
        <dbReference type="ARBA" id="ARBA00023098"/>
    </source>
</evidence>
<comment type="caution">
    <text evidence="28">The sequence shown here is derived from an EMBL/GenBank/DDBJ whole genome shotgun (WGS) entry which is preliminary data.</text>
</comment>
<proteinExistence type="inferred from homology"/>
<dbReference type="InterPro" id="IPR045025">
    <property type="entry name" value="HACL1-like"/>
</dbReference>
<dbReference type="FunFam" id="3.40.50.1220:FF:000006">
    <property type="entry name" value="2-hydroxyacyl-CoA lyase 1"/>
    <property type="match status" value="1"/>
</dbReference>